<accession>A0AAD9QPY4</accession>
<feature type="region of interest" description="Disordered" evidence="1">
    <location>
        <begin position="253"/>
        <end position="274"/>
    </location>
</feature>
<dbReference type="Proteomes" id="UP001249851">
    <property type="component" value="Unassembled WGS sequence"/>
</dbReference>
<gene>
    <name evidence="2" type="ORF">P5673_011097</name>
</gene>
<name>A0AAD9QPY4_ACRCE</name>
<reference evidence="2" key="2">
    <citation type="journal article" date="2023" name="Science">
        <title>Genomic signatures of disease resistance in endangered staghorn corals.</title>
        <authorList>
            <person name="Vollmer S.V."/>
            <person name="Selwyn J.D."/>
            <person name="Despard B.A."/>
            <person name="Roesel C.L."/>
        </authorList>
    </citation>
    <scope>NUCLEOTIDE SEQUENCE</scope>
    <source>
        <strain evidence="2">K2</strain>
    </source>
</reference>
<protein>
    <submittedName>
        <fullName evidence="2">Uncharacterized protein</fullName>
    </submittedName>
</protein>
<dbReference type="AlphaFoldDB" id="A0AAD9QPY4"/>
<reference evidence="2" key="1">
    <citation type="journal article" date="2023" name="G3 (Bethesda)">
        <title>Whole genome assembly and annotation of the endangered Caribbean coral Acropora cervicornis.</title>
        <authorList>
            <person name="Selwyn J.D."/>
            <person name="Vollmer S.V."/>
        </authorList>
    </citation>
    <scope>NUCLEOTIDE SEQUENCE</scope>
    <source>
        <strain evidence="2">K2</strain>
    </source>
</reference>
<feature type="compositionally biased region" description="Basic and acidic residues" evidence="1">
    <location>
        <begin position="253"/>
        <end position="263"/>
    </location>
</feature>
<dbReference type="EMBL" id="JARQWQ010000020">
    <property type="protein sequence ID" value="KAK2565170.1"/>
    <property type="molecule type" value="Genomic_DNA"/>
</dbReference>
<organism evidence="2 3">
    <name type="scientific">Acropora cervicornis</name>
    <name type="common">Staghorn coral</name>
    <dbReference type="NCBI Taxonomy" id="6130"/>
    <lineage>
        <taxon>Eukaryota</taxon>
        <taxon>Metazoa</taxon>
        <taxon>Cnidaria</taxon>
        <taxon>Anthozoa</taxon>
        <taxon>Hexacorallia</taxon>
        <taxon>Scleractinia</taxon>
        <taxon>Astrocoeniina</taxon>
        <taxon>Acroporidae</taxon>
        <taxon>Acropora</taxon>
    </lineage>
</organism>
<sequence length="280" mass="29633">MVANARLSVDLGDGWAFAGVPLVGVLWVPEKVKERVGLVLYTLSCSCTSLPLQGGGGALLFGLIGPSCTSPTVLLSGLKVTFSLGSSENPGREGTSAIILDVRGAGLGMVPNWEGTLESSSGFENKASVFSVNFALHRGLLWDFPGESSTSIESLNASSDFNGFSSQLITCFSESTVPEGTRGFGRIIGFGLIPTKDFAPCSVFLPSASVTTLSSRVPEVSALSSPTPDTGQINQDLITLVFDNFNLVLKREREREREREDPGSKSPVHLSSTDGLHFIK</sequence>
<evidence type="ECO:0000256" key="1">
    <source>
        <dbReference type="SAM" id="MobiDB-lite"/>
    </source>
</evidence>
<evidence type="ECO:0000313" key="2">
    <source>
        <dbReference type="EMBL" id="KAK2565170.1"/>
    </source>
</evidence>
<proteinExistence type="predicted"/>
<comment type="caution">
    <text evidence="2">The sequence shown here is derived from an EMBL/GenBank/DDBJ whole genome shotgun (WGS) entry which is preliminary data.</text>
</comment>
<evidence type="ECO:0000313" key="3">
    <source>
        <dbReference type="Proteomes" id="UP001249851"/>
    </source>
</evidence>
<keyword evidence="3" id="KW-1185">Reference proteome</keyword>